<dbReference type="EMBL" id="CAJJDO010000039">
    <property type="protein sequence ID" value="CAD8163510.1"/>
    <property type="molecule type" value="Genomic_DNA"/>
</dbReference>
<proteinExistence type="predicted"/>
<protein>
    <recommendedName>
        <fullName evidence="1">DNA-directed RNA polymerases I, II, and III subunit RPABC5</fullName>
    </recommendedName>
</protein>
<sequence>MIAAIDDRLKFNCEIIQKSTTINFGREFWMTPTIQIFLAGFQKEIIKGDLKFQLQITRQQVNNIHICSIAGSQNVVKSKSLININQKTDEFVGLEGTSKNLIYGFEYEQEKPGVGISQVDMIMGLIQNDGMLCPLGYYECNFNGILIALCESTSGSQSWKRIKSIKSRKGWNGKFKIDGIENLRLMERLQRLKMLIAFKIFNYIQRHEDSLIRCIENNILFKQLKLIHDYSYQMFYLWKVGHLWNDYVQLLQDGVTTGESLDRLGLERYCCRRMILTHVDLIDKLLNYNIYKTL</sequence>
<gene>
    <name evidence="6" type="ORF">PPENT_87.1.T0390257</name>
</gene>
<evidence type="ECO:0000256" key="1">
    <source>
        <dbReference type="ARBA" id="ARBA00020813"/>
    </source>
</evidence>
<keyword evidence="3" id="KW-0479">Metal-binding</keyword>
<evidence type="ECO:0000256" key="2">
    <source>
        <dbReference type="ARBA" id="ARBA00022478"/>
    </source>
</evidence>
<dbReference type="PANTHER" id="PTHR23431:SF3">
    <property type="entry name" value="DNA-DIRECTED RNA POLYMERASES I, II, AND III SUBUNIT RPABC5"/>
    <property type="match status" value="1"/>
</dbReference>
<dbReference type="GO" id="GO:0005666">
    <property type="term" value="C:RNA polymerase III complex"/>
    <property type="evidence" value="ECO:0007669"/>
    <property type="project" value="TreeGrafter"/>
</dbReference>
<evidence type="ECO:0000256" key="5">
    <source>
        <dbReference type="ARBA" id="ARBA00023163"/>
    </source>
</evidence>
<name>A0A8S1UFG6_9CILI</name>
<dbReference type="PANTHER" id="PTHR23431">
    <property type="entry name" value="DNA-DIRECTED RNA POLYMERASES I, II, AND III SUBUNIT RPABC5 FAMILY MEMBER"/>
    <property type="match status" value="1"/>
</dbReference>
<evidence type="ECO:0000313" key="7">
    <source>
        <dbReference type="Proteomes" id="UP000689195"/>
    </source>
</evidence>
<dbReference type="Proteomes" id="UP000689195">
    <property type="component" value="Unassembled WGS sequence"/>
</dbReference>
<accession>A0A8S1UFG6</accession>
<comment type="caution">
    <text evidence="6">The sequence shown here is derived from an EMBL/GenBank/DDBJ whole genome shotgun (WGS) entry which is preliminary data.</text>
</comment>
<evidence type="ECO:0000256" key="4">
    <source>
        <dbReference type="ARBA" id="ARBA00022833"/>
    </source>
</evidence>
<dbReference type="InterPro" id="IPR000268">
    <property type="entry name" value="RPABC5/Rpb10"/>
</dbReference>
<evidence type="ECO:0000256" key="3">
    <source>
        <dbReference type="ARBA" id="ARBA00022723"/>
    </source>
</evidence>
<organism evidence="6 7">
    <name type="scientific">Paramecium pentaurelia</name>
    <dbReference type="NCBI Taxonomy" id="43138"/>
    <lineage>
        <taxon>Eukaryota</taxon>
        <taxon>Sar</taxon>
        <taxon>Alveolata</taxon>
        <taxon>Ciliophora</taxon>
        <taxon>Intramacronucleata</taxon>
        <taxon>Oligohymenophorea</taxon>
        <taxon>Peniculida</taxon>
        <taxon>Parameciidae</taxon>
        <taxon>Paramecium</taxon>
    </lineage>
</organism>
<dbReference type="GO" id="GO:0005736">
    <property type="term" value="C:RNA polymerase I complex"/>
    <property type="evidence" value="ECO:0007669"/>
    <property type="project" value="TreeGrafter"/>
</dbReference>
<dbReference type="GO" id="GO:0006360">
    <property type="term" value="P:transcription by RNA polymerase I"/>
    <property type="evidence" value="ECO:0007669"/>
    <property type="project" value="TreeGrafter"/>
</dbReference>
<keyword evidence="7" id="KW-1185">Reference proteome</keyword>
<dbReference type="GO" id="GO:0003899">
    <property type="term" value="F:DNA-directed RNA polymerase activity"/>
    <property type="evidence" value="ECO:0007669"/>
    <property type="project" value="InterPro"/>
</dbReference>
<dbReference type="OrthoDB" id="10258858at2759"/>
<dbReference type="GO" id="GO:0008270">
    <property type="term" value="F:zinc ion binding"/>
    <property type="evidence" value="ECO:0007669"/>
    <property type="project" value="TreeGrafter"/>
</dbReference>
<evidence type="ECO:0000313" key="6">
    <source>
        <dbReference type="EMBL" id="CAD8163510.1"/>
    </source>
</evidence>
<dbReference type="Pfam" id="PF01194">
    <property type="entry name" value="RNA_pol_N"/>
    <property type="match status" value="1"/>
</dbReference>
<dbReference type="GO" id="GO:0042797">
    <property type="term" value="P:tRNA transcription by RNA polymerase III"/>
    <property type="evidence" value="ECO:0007669"/>
    <property type="project" value="TreeGrafter"/>
</dbReference>
<dbReference type="GO" id="GO:0003677">
    <property type="term" value="F:DNA binding"/>
    <property type="evidence" value="ECO:0007669"/>
    <property type="project" value="InterPro"/>
</dbReference>
<dbReference type="AlphaFoldDB" id="A0A8S1UFG6"/>
<keyword evidence="2" id="KW-0240">DNA-directed RNA polymerase</keyword>
<reference evidence="6" key="1">
    <citation type="submission" date="2021-01" db="EMBL/GenBank/DDBJ databases">
        <authorList>
            <consortium name="Genoscope - CEA"/>
            <person name="William W."/>
        </authorList>
    </citation>
    <scope>NUCLEOTIDE SEQUENCE</scope>
</reference>
<keyword evidence="4" id="KW-0862">Zinc</keyword>
<dbReference type="GO" id="GO:0006366">
    <property type="term" value="P:transcription by RNA polymerase II"/>
    <property type="evidence" value="ECO:0007669"/>
    <property type="project" value="TreeGrafter"/>
</dbReference>
<dbReference type="GO" id="GO:0005665">
    <property type="term" value="C:RNA polymerase II, core complex"/>
    <property type="evidence" value="ECO:0007669"/>
    <property type="project" value="TreeGrafter"/>
</dbReference>
<keyword evidence="5" id="KW-0804">Transcription</keyword>